<comment type="caution">
    <text evidence="1">The sequence shown here is derived from an EMBL/GenBank/DDBJ whole genome shotgun (WGS) entry which is preliminary data.</text>
</comment>
<proteinExistence type="predicted"/>
<accession>A0ACC2U3R4</accession>
<organism evidence="1 2">
    <name type="scientific">Entomophthora muscae</name>
    <dbReference type="NCBI Taxonomy" id="34485"/>
    <lineage>
        <taxon>Eukaryota</taxon>
        <taxon>Fungi</taxon>
        <taxon>Fungi incertae sedis</taxon>
        <taxon>Zoopagomycota</taxon>
        <taxon>Entomophthoromycotina</taxon>
        <taxon>Entomophthoromycetes</taxon>
        <taxon>Entomophthorales</taxon>
        <taxon>Entomophthoraceae</taxon>
        <taxon>Entomophthora</taxon>
    </lineage>
</organism>
<evidence type="ECO:0000313" key="2">
    <source>
        <dbReference type="Proteomes" id="UP001165960"/>
    </source>
</evidence>
<name>A0ACC2U3R4_9FUNG</name>
<gene>
    <name evidence="1" type="ORF">DSO57_1014929</name>
</gene>
<reference evidence="1" key="1">
    <citation type="submission" date="2022-04" db="EMBL/GenBank/DDBJ databases">
        <title>Genome of the entomopathogenic fungus Entomophthora muscae.</title>
        <authorList>
            <person name="Elya C."/>
            <person name="Lovett B.R."/>
            <person name="Lee E."/>
            <person name="Macias A.M."/>
            <person name="Hajek A.E."/>
            <person name="De Bivort B.L."/>
            <person name="Kasson M.T."/>
            <person name="De Fine Licht H.H."/>
            <person name="Stajich J.E."/>
        </authorList>
    </citation>
    <scope>NUCLEOTIDE SEQUENCE</scope>
    <source>
        <strain evidence="1">Berkeley</strain>
    </source>
</reference>
<dbReference type="Proteomes" id="UP001165960">
    <property type="component" value="Unassembled WGS sequence"/>
</dbReference>
<dbReference type="EMBL" id="QTSX02001478">
    <property type="protein sequence ID" value="KAJ9081411.1"/>
    <property type="molecule type" value="Genomic_DNA"/>
</dbReference>
<protein>
    <submittedName>
        <fullName evidence="1">Uncharacterized protein</fullName>
    </submittedName>
</protein>
<keyword evidence="2" id="KW-1185">Reference proteome</keyword>
<sequence>MYNQLCLEQRNTSVTLPQSDLSQYMLNLQLESFVGGVEGADIISWLHSTETRLHVCQVPEPMWVATASGRLTGPAAVWFTNWANQEYKVLPIMVQGSRIECARH</sequence>
<evidence type="ECO:0000313" key="1">
    <source>
        <dbReference type="EMBL" id="KAJ9081411.1"/>
    </source>
</evidence>